<accession>A0A1Y3ASC6</accession>
<evidence type="ECO:0000313" key="1">
    <source>
        <dbReference type="EMBL" id="OTF70356.1"/>
    </source>
</evidence>
<protein>
    <submittedName>
        <fullName evidence="1">Uncharacterized protein</fullName>
    </submittedName>
</protein>
<dbReference type="AlphaFoldDB" id="A0A1Y3ASC6"/>
<proteinExistence type="predicted"/>
<keyword evidence="2" id="KW-1185">Reference proteome</keyword>
<organism evidence="1 2">
    <name type="scientific">Euroglyphus maynei</name>
    <name type="common">Mayne's house dust mite</name>
    <dbReference type="NCBI Taxonomy" id="6958"/>
    <lineage>
        <taxon>Eukaryota</taxon>
        <taxon>Metazoa</taxon>
        <taxon>Ecdysozoa</taxon>
        <taxon>Arthropoda</taxon>
        <taxon>Chelicerata</taxon>
        <taxon>Arachnida</taxon>
        <taxon>Acari</taxon>
        <taxon>Acariformes</taxon>
        <taxon>Sarcoptiformes</taxon>
        <taxon>Astigmata</taxon>
        <taxon>Psoroptidia</taxon>
        <taxon>Analgoidea</taxon>
        <taxon>Pyroglyphidae</taxon>
        <taxon>Pyroglyphinae</taxon>
        <taxon>Euroglyphus</taxon>
    </lineage>
</organism>
<feature type="non-terminal residue" evidence="1">
    <location>
        <position position="81"/>
    </location>
</feature>
<comment type="caution">
    <text evidence="1">The sequence shown here is derived from an EMBL/GenBank/DDBJ whole genome shotgun (WGS) entry which is preliminary data.</text>
</comment>
<name>A0A1Y3ASC6_EURMA</name>
<evidence type="ECO:0000313" key="2">
    <source>
        <dbReference type="Proteomes" id="UP000194236"/>
    </source>
</evidence>
<gene>
    <name evidence="1" type="ORF">BLA29_013056</name>
</gene>
<reference evidence="1 2" key="1">
    <citation type="submission" date="2017-03" db="EMBL/GenBank/DDBJ databases">
        <title>Genome Survey of Euroglyphus maynei.</title>
        <authorList>
            <person name="Arlian L.G."/>
            <person name="Morgan M.S."/>
            <person name="Rider S.D."/>
        </authorList>
    </citation>
    <scope>NUCLEOTIDE SEQUENCE [LARGE SCALE GENOMIC DNA]</scope>
    <source>
        <strain evidence="1">Arlian Lab</strain>
        <tissue evidence="1">Whole body</tissue>
    </source>
</reference>
<sequence length="81" mass="9166">MNGLTLSELCCLFCCPPCPARIAAKLAFLPPESTYSIIPDDNNSTKLTLKFSERADWQYTQRELECFEVQYAQSSRGNRIA</sequence>
<dbReference type="EMBL" id="MUJZ01066162">
    <property type="protein sequence ID" value="OTF70356.1"/>
    <property type="molecule type" value="Genomic_DNA"/>
</dbReference>
<dbReference type="Proteomes" id="UP000194236">
    <property type="component" value="Unassembled WGS sequence"/>
</dbReference>
<dbReference type="OrthoDB" id="446723at2759"/>